<dbReference type="SUPFAM" id="SSF56672">
    <property type="entry name" value="DNA/RNA polymerases"/>
    <property type="match status" value="1"/>
</dbReference>
<proteinExistence type="predicted"/>
<feature type="compositionally biased region" description="Low complexity" evidence="1">
    <location>
        <begin position="170"/>
        <end position="191"/>
    </location>
</feature>
<feature type="compositionally biased region" description="Low complexity" evidence="1">
    <location>
        <begin position="232"/>
        <end position="247"/>
    </location>
</feature>
<gene>
    <name evidence="3" type="ORF">FSB_LOCUS14094</name>
</gene>
<name>A0A2N9FG54_FAGSY</name>
<protein>
    <recommendedName>
        <fullName evidence="2">Reverse transcriptase domain-containing protein</fullName>
    </recommendedName>
</protein>
<dbReference type="InterPro" id="IPR036691">
    <property type="entry name" value="Endo/exonu/phosph_ase_sf"/>
</dbReference>
<feature type="compositionally biased region" description="Polar residues" evidence="1">
    <location>
        <begin position="404"/>
        <end position="415"/>
    </location>
</feature>
<reference evidence="3" key="1">
    <citation type="submission" date="2018-02" db="EMBL/GenBank/DDBJ databases">
        <authorList>
            <person name="Cohen D.B."/>
            <person name="Kent A.D."/>
        </authorList>
    </citation>
    <scope>NUCLEOTIDE SEQUENCE</scope>
</reference>
<dbReference type="PANTHER" id="PTHR21450:SF2">
    <property type="entry name" value="FAMILY PROTEIN, PUTATIVE (DUF630 AND DUF632)-RELATED"/>
    <property type="match status" value="1"/>
</dbReference>
<feature type="domain" description="Reverse transcriptase" evidence="2">
    <location>
        <begin position="1239"/>
        <end position="1519"/>
    </location>
</feature>
<feature type="compositionally biased region" description="Low complexity" evidence="1">
    <location>
        <begin position="379"/>
        <end position="395"/>
    </location>
</feature>
<evidence type="ECO:0000259" key="2">
    <source>
        <dbReference type="PROSITE" id="PS50878"/>
    </source>
</evidence>
<feature type="compositionally biased region" description="Polar residues" evidence="1">
    <location>
        <begin position="88"/>
        <end position="102"/>
    </location>
</feature>
<feature type="compositionally biased region" description="Basic and acidic residues" evidence="1">
    <location>
        <begin position="310"/>
        <end position="320"/>
    </location>
</feature>
<organism evidence="3">
    <name type="scientific">Fagus sylvatica</name>
    <name type="common">Beechnut</name>
    <dbReference type="NCBI Taxonomy" id="28930"/>
    <lineage>
        <taxon>Eukaryota</taxon>
        <taxon>Viridiplantae</taxon>
        <taxon>Streptophyta</taxon>
        <taxon>Embryophyta</taxon>
        <taxon>Tracheophyta</taxon>
        <taxon>Spermatophyta</taxon>
        <taxon>Magnoliopsida</taxon>
        <taxon>eudicotyledons</taxon>
        <taxon>Gunneridae</taxon>
        <taxon>Pentapetalae</taxon>
        <taxon>rosids</taxon>
        <taxon>fabids</taxon>
        <taxon>Fagales</taxon>
        <taxon>Fagaceae</taxon>
        <taxon>Fagus</taxon>
    </lineage>
</organism>
<dbReference type="InterPro" id="IPR006867">
    <property type="entry name" value="DUF632"/>
</dbReference>
<dbReference type="Pfam" id="PF00078">
    <property type="entry name" value="RVT_1"/>
    <property type="match status" value="1"/>
</dbReference>
<dbReference type="Pfam" id="PF04783">
    <property type="entry name" value="DUF630"/>
    <property type="match status" value="1"/>
</dbReference>
<dbReference type="InterPro" id="IPR006868">
    <property type="entry name" value="DUF630"/>
</dbReference>
<evidence type="ECO:0000256" key="1">
    <source>
        <dbReference type="SAM" id="MobiDB-lite"/>
    </source>
</evidence>
<dbReference type="PANTHER" id="PTHR21450">
    <property type="entry name" value="PROTEIN ALTERED PHOSPHATE STARVATION RESPONSE 1"/>
    <property type="match status" value="1"/>
</dbReference>
<evidence type="ECO:0000313" key="3">
    <source>
        <dbReference type="EMBL" id="SPC86212.1"/>
    </source>
</evidence>
<dbReference type="PROSITE" id="PS50878">
    <property type="entry name" value="RT_POL"/>
    <property type="match status" value="1"/>
</dbReference>
<dbReference type="InterPro" id="IPR043502">
    <property type="entry name" value="DNA/RNA_pol_sf"/>
</dbReference>
<feature type="compositionally biased region" description="Basic and acidic residues" evidence="1">
    <location>
        <begin position="330"/>
        <end position="346"/>
    </location>
</feature>
<feature type="compositionally biased region" description="Acidic residues" evidence="1">
    <location>
        <begin position="107"/>
        <end position="117"/>
    </location>
</feature>
<dbReference type="InterPro" id="IPR000477">
    <property type="entry name" value="RT_dom"/>
</dbReference>
<feature type="region of interest" description="Disordered" evidence="1">
    <location>
        <begin position="64"/>
        <end position="276"/>
    </location>
</feature>
<dbReference type="CDD" id="cd01650">
    <property type="entry name" value="RT_nLTR_like"/>
    <property type="match status" value="1"/>
</dbReference>
<dbReference type="Gene3D" id="3.60.10.10">
    <property type="entry name" value="Endonuclease/exonuclease/phosphatase"/>
    <property type="match status" value="1"/>
</dbReference>
<feature type="region of interest" description="Disordered" evidence="1">
    <location>
        <begin position="714"/>
        <end position="737"/>
    </location>
</feature>
<feature type="region of interest" description="Disordered" evidence="1">
    <location>
        <begin position="294"/>
        <end position="424"/>
    </location>
</feature>
<dbReference type="SUPFAM" id="SSF56219">
    <property type="entry name" value="DNase I-like"/>
    <property type="match status" value="1"/>
</dbReference>
<feature type="compositionally biased region" description="Low complexity" evidence="1">
    <location>
        <begin position="347"/>
        <end position="362"/>
    </location>
</feature>
<accession>A0A2N9FG54</accession>
<feature type="compositionally biased region" description="Low complexity" evidence="1">
    <location>
        <begin position="127"/>
        <end position="136"/>
    </location>
</feature>
<dbReference type="Pfam" id="PF04782">
    <property type="entry name" value="DUF632"/>
    <property type="match status" value="2"/>
</dbReference>
<sequence length="2028" mass="229599">MGCGASKVEDLPLVTLCRERKDFIKTASDHRYALAAAHVSYFHSLKNIGDALRQFVDEELVIGSDSPSSPVLTLPSDQGKKKKRNLNDESSISHSASVSLNHSPKEENDDDDDDDVVQDSHLHLSSDSDSDSGSGHIHIDHSSPEEEEQQQQQQQPGFYYSSPSPTNYWDPPADFSSSPSSYQYPYPAPSSRGQPGPNSYAYYMKRSGPQIQSVVMEDPERHPVTNGQWPDSSNGYSGYGNSSFFGFPMGSPVNDQQNNQQPSTPAPPPSPPRVSTWDFLNVFDSYDNSGYPGYYPRVRFGLGSTASSPDSKEVREREGIPELEDETEQEVVKEIHKEKKKLKEEVNVNLNLNKNRNVNKNRNAGEGTSRAVPSHGSGSSSTIPLHSSESSHSNSAQGKEAKSSTDTIVSISPEQESSRRKGVRFGVDEASSMEVESSKLSSLTTLSPNGTRDLHEVVKEIKDEFETASSYGKEVALLLEVGKLPYQPAGAALKVIFSRIWYLVAPSMFSSQPPSRVPVRYSSRTMKMAKAYYEESGKDFNMKSGNLSATLDKLYAWEKKLYKEVKILQNPALTYNPIQHFTTPYTTIPFNYGHVKPYIPLPITETGGNEFCVDSKAFKLVFDGGWEDPYNILERRGCFRGSLWVSLEGLRTLEFSFLANRGGRFVEVTEYHSGTQRGSIRIPEGRRGVGWSVFEFQSKDKGWPIPNTESNVLESSVVESSSDDEGSNSEWSGDAARLESDTGDAPILILQALLVKSLLVGVCLVSLEDLRDLQQMVRVVSHEAEHSQLPEVVQEELVVDVSVGEDFTGPLETLPMALLKGVVVDALSQPSRWVAQQMNMFRKQVGVSIKGHETECLALLRKIEKDRKPKVHSNGVRKTTSKGIRELRNLASSETKLDCLDLRVVWSLWGNQYVDWVALDVVNTADDFNWVCLGVYGPHSDESRQHCREELSSSRQHWAAPWCMVGDFNAVRFPSEWLGCTRFTPAMHSFSDWIDTHNLVDLPLVGGSYTWSSGTTPPSMSRIDRALVSLDWEAHYSNVLLKLLPRPIFDHHPLLVVAGGNGGSKLKALKEYLKRWNKDTFGDNLREVLKTEVIQLAHMEEISWRQKSRALWLKEGDNNMRFFHHLANSNRRRNYLGNLEVDRFIFENKEDIKFQVEKFYHSFYQESESWRSEVDGLPFNSIDPIDRDLLERPFDKEEVVQILLNLQGDKAPRPDGFTMAFFQTCWKIVELDVMSFFGEVHEYGKFERSFNATFFSLIPKKINAVNIRDFRPISLIGCIYKLLTKVLANRLASVLDGIIFESHSSFIGGRKILDSVLIANECLDSQLKSHIPGLICRLDIKKAYDHVNWDCLYFILDRMGFGSKWITWMKACTSTVRFLVIVNGFPTGFFDSSHGLRQGDPLSPLLFLLIMEVLSRMLRRSVERGFIKGFEVGRNMHSGVFVSHLLYADDTILFCDAHPEQLLYIRMVLTCFEVVTGLKVNMTKSEMVSIGEVNGLNALADLLYCRIGSLSLQYLGMPLGASYKVSAIWNPIIEKIQRRLAGWQKIYLSKRGRLTLLKSTLSSLPTYYLSLFPIPSRIFGGEWWLLSMGWAGGGWISNFPGGTRVSLWHDIWCSDRPLKEIFWGLFGCSVNQDDTIASALVPQEICFPWKSIWGVKANPRVAFFMWTVAWGWILTCDNLKKRGLYWLAGVDEERLRVTYEKKCKRLKILDDQGAESSKLDAAQASIRKLLTKINVCIRAVDAISRRINKLRDEELQPQLTQLIHGLIKMWKSMLKCHQKQFRAIMESKVRSLKANTSSRRDSGLKATLELEMELLNWCSRFNNWINTQKSYVESLNGWLLRCLNKEQEDTPDGPAPFSPSRIGAPPIFIISNDWYQAMVGISERKVANSMHEFALNLRQLWERQNEEQRQRIEAEFLSKDFEKQLRTLRMETGKMELDHDTVSDKTMSKVPSESAISPLDDLKVDLDSMRKRLYEERAKHKETIRWVHDAASNSVQAGLVPIFEALENFTSEALKAHEQVRLPKAGVS</sequence>
<dbReference type="EMBL" id="OIVN01000835">
    <property type="protein sequence ID" value="SPC86212.1"/>
    <property type="molecule type" value="Genomic_DNA"/>
</dbReference>